<dbReference type="GO" id="GO:0006508">
    <property type="term" value="P:proteolysis"/>
    <property type="evidence" value="ECO:0007669"/>
    <property type="project" value="InterPro"/>
</dbReference>
<reference evidence="2" key="1">
    <citation type="journal article" date="2019" name="PLoS Negl. Trop. Dis.">
        <title>Revisiting the worldwide diversity of Leptospira species in the environment.</title>
        <authorList>
            <person name="Vincent A.T."/>
            <person name="Schiettekatte O."/>
            <person name="Bourhy P."/>
            <person name="Veyrier F.J."/>
            <person name="Picardeau M."/>
        </authorList>
    </citation>
    <scope>NUCLEOTIDE SEQUENCE [LARGE SCALE GENOMIC DNA]</scope>
    <source>
        <strain evidence="2">201300427</strain>
    </source>
</reference>
<dbReference type="SUPFAM" id="SSF52129">
    <property type="entry name" value="Caspase-like"/>
    <property type="match status" value="1"/>
</dbReference>
<evidence type="ECO:0000259" key="1">
    <source>
        <dbReference type="Pfam" id="PF00656"/>
    </source>
</evidence>
<organism evidence="2 3">
    <name type="scientific">Leptospira idonii</name>
    <dbReference type="NCBI Taxonomy" id="1193500"/>
    <lineage>
        <taxon>Bacteria</taxon>
        <taxon>Pseudomonadati</taxon>
        <taxon>Spirochaetota</taxon>
        <taxon>Spirochaetia</taxon>
        <taxon>Leptospirales</taxon>
        <taxon>Leptospiraceae</taxon>
        <taxon>Leptospira</taxon>
    </lineage>
</organism>
<evidence type="ECO:0000313" key="2">
    <source>
        <dbReference type="EMBL" id="TGN20968.1"/>
    </source>
</evidence>
<dbReference type="OrthoDB" id="21901at2"/>
<keyword evidence="3" id="KW-1185">Reference proteome</keyword>
<name>A0A4R9M8Z9_9LEPT</name>
<evidence type="ECO:0000313" key="3">
    <source>
        <dbReference type="Proteomes" id="UP000298058"/>
    </source>
</evidence>
<dbReference type="GO" id="GO:0004197">
    <property type="term" value="F:cysteine-type endopeptidase activity"/>
    <property type="evidence" value="ECO:0007669"/>
    <property type="project" value="InterPro"/>
</dbReference>
<dbReference type="Pfam" id="PF00656">
    <property type="entry name" value="Peptidase_C14"/>
    <property type="match status" value="1"/>
</dbReference>
<accession>A0A4R9M8Z9</accession>
<dbReference type="InterPro" id="IPR029030">
    <property type="entry name" value="Caspase-like_dom_sf"/>
</dbReference>
<sequence>MSYRLVFVWILVLFLNVPVFSQTLHFLVMADTHDETIGKSVKKDFKNLKDLAQKIASNTGMTLNLTAYEGNDFSLKNANRAINSISPDQNDAVIVYISAHGFRERDSATKWPNIYFPEGEYLEENDIYKRLAKKKPRLLIVLADVCNSYTDDDGSVPNVIPRSLNDKEAENYTTLFVNSKGAIVASSSKPGQASIAESKGGSYTLAVLNALKNAVKSSSPPRWADIMKTSGKPIGSGSSRQDPQYELFSFTEGGKTNNSVVTTNTPVSKKMKFTFSSGKLEEQNSKKWNLTLDGTVYNLKEYERDKTYIYFTDEENETTYALDLPAKVFFQYDWDREDWDTIADDLK</sequence>
<dbReference type="Gene3D" id="3.40.50.1460">
    <property type="match status" value="1"/>
</dbReference>
<proteinExistence type="predicted"/>
<comment type="caution">
    <text evidence="2">The sequence shown here is derived from an EMBL/GenBank/DDBJ whole genome shotgun (WGS) entry which is preliminary data.</text>
</comment>
<dbReference type="RefSeq" id="WP_135758503.1">
    <property type="nucleotide sequence ID" value="NZ_RQHW01000002.1"/>
</dbReference>
<gene>
    <name evidence="2" type="ORF">EHS15_00140</name>
</gene>
<dbReference type="AlphaFoldDB" id="A0A4R9M8Z9"/>
<dbReference type="Proteomes" id="UP000298058">
    <property type="component" value="Unassembled WGS sequence"/>
</dbReference>
<feature type="domain" description="Peptidase C14 caspase" evidence="1">
    <location>
        <begin position="69"/>
        <end position="217"/>
    </location>
</feature>
<dbReference type="InterPro" id="IPR011600">
    <property type="entry name" value="Pept_C14_caspase"/>
</dbReference>
<dbReference type="EMBL" id="RQHW01000002">
    <property type="protein sequence ID" value="TGN20968.1"/>
    <property type="molecule type" value="Genomic_DNA"/>
</dbReference>
<protein>
    <recommendedName>
        <fullName evidence="1">Peptidase C14 caspase domain-containing protein</fullName>
    </recommendedName>
</protein>